<evidence type="ECO:0000256" key="8">
    <source>
        <dbReference type="ARBA" id="ARBA00023136"/>
    </source>
</evidence>
<organism evidence="10 11">
    <name type="scientific">Plasmodium falciparum (isolate 7G8)</name>
    <dbReference type="NCBI Taxonomy" id="57266"/>
    <lineage>
        <taxon>Eukaryota</taxon>
        <taxon>Sar</taxon>
        <taxon>Alveolata</taxon>
        <taxon>Apicomplexa</taxon>
        <taxon>Aconoidasida</taxon>
        <taxon>Haemosporida</taxon>
        <taxon>Plasmodiidae</taxon>
        <taxon>Plasmodium</taxon>
        <taxon>Plasmodium (Laverania)</taxon>
    </lineage>
</organism>
<evidence type="ECO:0000313" key="10">
    <source>
        <dbReference type="EMBL" id="EUR73185.1"/>
    </source>
</evidence>
<dbReference type="GO" id="GO:0071763">
    <property type="term" value="P:nuclear membrane organization"/>
    <property type="evidence" value="ECO:0007669"/>
    <property type="project" value="TreeGrafter"/>
</dbReference>
<keyword evidence="6" id="KW-0256">Endoplasmic reticulum</keyword>
<evidence type="ECO:0000313" key="11">
    <source>
        <dbReference type="Proteomes" id="UP000030688"/>
    </source>
</evidence>
<name>W7F9V6_PLAF8</name>
<dbReference type="PANTHER" id="PTHR13416:SF2">
    <property type="entry name" value="TRANSMEMBRANE PROTEIN 43"/>
    <property type="match status" value="1"/>
</dbReference>
<proteinExistence type="inferred from homology"/>
<evidence type="ECO:0000256" key="3">
    <source>
        <dbReference type="ARBA" id="ARBA00004586"/>
    </source>
</evidence>
<evidence type="ECO:0000256" key="4">
    <source>
        <dbReference type="ARBA" id="ARBA00006627"/>
    </source>
</evidence>
<keyword evidence="8" id="KW-0472">Membrane</keyword>
<sequence length="151" mass="17957">MKLGNNIKNCYPIKYKHSYTNNNTFKYYLFKILTLKVFYMNNIKNYDNIKVSCIPLEENNGKIIHINCPLQDLETFYAPAQFSSNIYSFRGVFFEIKIEMYQWIRSNRYLGLYARGKFMDHIVSTPSNFLFFYKTPQNPTYFPSIGNIGLK</sequence>
<reference evidence="11" key="1">
    <citation type="submission" date="2007-11" db="EMBL/GenBank/DDBJ databases">
        <authorList>
            <consortium name="The Broad Institute Genome Sequencing Platform"/>
            <person name="Volkman S.K."/>
            <person name="Daily J.P."/>
            <person name="Sarr O."/>
            <person name="Ndiaye D."/>
            <person name="Ndir O."/>
            <person name="Mboup S."/>
            <person name="Lukens A."/>
            <person name="Stange-Thomann N."/>
            <person name="Mauceli E."/>
            <person name="Gnerre S."/>
            <person name="Jaffe D."/>
            <person name="Zainoun J."/>
            <person name="Wiegand R.C."/>
            <person name="Birren B."/>
            <person name="Galagan J."/>
            <person name="Lander E."/>
            <person name="Wirth D.F."/>
        </authorList>
    </citation>
    <scope>NUCLEOTIDE SEQUENCE [LARGE SCALE GENOMIC DNA]</scope>
    <source>
        <strain evidence="11">7G8</strain>
    </source>
</reference>
<evidence type="ECO:0000256" key="6">
    <source>
        <dbReference type="ARBA" id="ARBA00022824"/>
    </source>
</evidence>
<comment type="similarity">
    <text evidence="4">Belongs to the TMEM43 family.</text>
</comment>
<protein>
    <submittedName>
        <fullName evidence="10">Uncharacterized protein</fullName>
    </submittedName>
</protein>
<evidence type="ECO:0000256" key="9">
    <source>
        <dbReference type="ARBA" id="ARBA00023242"/>
    </source>
</evidence>
<dbReference type="InterPro" id="IPR012430">
    <property type="entry name" value="TMEM43_fam"/>
</dbReference>
<dbReference type="AlphaFoldDB" id="W7F9V6"/>
<dbReference type="GO" id="GO:0005789">
    <property type="term" value="C:endoplasmic reticulum membrane"/>
    <property type="evidence" value="ECO:0007669"/>
    <property type="project" value="UniProtKB-SubCell"/>
</dbReference>
<dbReference type="GO" id="GO:0005637">
    <property type="term" value="C:nuclear inner membrane"/>
    <property type="evidence" value="ECO:0007669"/>
    <property type="project" value="TreeGrafter"/>
</dbReference>
<dbReference type="GO" id="GO:0006629">
    <property type="term" value="P:lipid metabolic process"/>
    <property type="evidence" value="ECO:0007669"/>
    <property type="project" value="TreeGrafter"/>
</dbReference>
<accession>W7F9V6</accession>
<keyword evidence="5" id="KW-0812">Transmembrane</keyword>
<evidence type="ECO:0000256" key="1">
    <source>
        <dbReference type="ARBA" id="ARBA00004127"/>
    </source>
</evidence>
<evidence type="ECO:0000256" key="7">
    <source>
        <dbReference type="ARBA" id="ARBA00022989"/>
    </source>
</evidence>
<evidence type="ECO:0000256" key="2">
    <source>
        <dbReference type="ARBA" id="ARBA00004259"/>
    </source>
</evidence>
<dbReference type="PANTHER" id="PTHR13416">
    <property type="match status" value="1"/>
</dbReference>
<keyword evidence="7" id="KW-1133">Transmembrane helix</keyword>
<comment type="subcellular location">
    <subcellularLocation>
        <location evidence="1">Endomembrane system</location>
        <topology evidence="1">Multi-pass membrane protein</topology>
    </subcellularLocation>
    <subcellularLocation>
        <location evidence="3">Endoplasmic reticulum membrane</location>
    </subcellularLocation>
    <subcellularLocation>
        <location evidence="2">Nucleus envelope</location>
    </subcellularLocation>
</comment>
<gene>
    <name evidence="10" type="ORF">PFBG_02047</name>
</gene>
<keyword evidence="9" id="KW-0539">Nucleus</keyword>
<dbReference type="EMBL" id="KE123608">
    <property type="protein sequence ID" value="EUR73185.1"/>
    <property type="molecule type" value="Genomic_DNA"/>
</dbReference>
<evidence type="ECO:0000256" key="5">
    <source>
        <dbReference type="ARBA" id="ARBA00022692"/>
    </source>
</evidence>
<reference evidence="10 11" key="2">
    <citation type="submission" date="2013-02" db="EMBL/GenBank/DDBJ databases">
        <title>The Genome Sequence of Plasmodium falciparum 7G8.</title>
        <authorList>
            <consortium name="The Broad Institute Genome Sequencing Platform"/>
            <consortium name="The Broad Institute Genome Sequencing Center for Infectious Disease"/>
            <person name="Neafsey D."/>
            <person name="Cheeseman I."/>
            <person name="Volkman S."/>
            <person name="Adams J."/>
            <person name="Walker B."/>
            <person name="Young S.K."/>
            <person name="Zeng Q."/>
            <person name="Gargeya S."/>
            <person name="Fitzgerald M."/>
            <person name="Haas B."/>
            <person name="Abouelleil A."/>
            <person name="Alvarado L."/>
            <person name="Arachchi H.M."/>
            <person name="Berlin A.M."/>
            <person name="Chapman S.B."/>
            <person name="Dewar J."/>
            <person name="Goldberg J."/>
            <person name="Griggs A."/>
            <person name="Gujja S."/>
            <person name="Hansen M."/>
            <person name="Howarth C."/>
            <person name="Imamovic A."/>
            <person name="Larimer J."/>
            <person name="McCowan C."/>
            <person name="Murphy C."/>
            <person name="Neiman D."/>
            <person name="Pearson M."/>
            <person name="Priest M."/>
            <person name="Roberts A."/>
            <person name="Saif S."/>
            <person name="Shea T."/>
            <person name="Sisk P."/>
            <person name="Sykes S."/>
            <person name="Wortman J."/>
            <person name="Nusbaum C."/>
            <person name="Birren B."/>
        </authorList>
    </citation>
    <scope>NUCLEOTIDE SEQUENCE [LARGE SCALE GENOMIC DNA]</scope>
    <source>
        <strain evidence="10 11">7G8</strain>
    </source>
</reference>
<dbReference type="Proteomes" id="UP000030688">
    <property type="component" value="Unassembled WGS sequence"/>
</dbReference>